<dbReference type="Pfam" id="PF15420">
    <property type="entry name" value="Abhydrolase_9_N"/>
    <property type="match status" value="1"/>
</dbReference>
<evidence type="ECO:0000256" key="1">
    <source>
        <dbReference type="SAM" id="Phobius"/>
    </source>
</evidence>
<dbReference type="Proteomes" id="UP000249185">
    <property type="component" value="Unassembled WGS sequence"/>
</dbReference>
<dbReference type="AlphaFoldDB" id="A0A2W5NJU6"/>
<protein>
    <recommendedName>
        <fullName evidence="6">Alpha/beta-hydrolase family protein</fullName>
    </recommendedName>
</protein>
<keyword evidence="1" id="KW-1133">Transmembrane helix</keyword>
<dbReference type="InterPro" id="IPR027788">
    <property type="entry name" value="Alpha/beta-hydrolase_N_dom"/>
</dbReference>
<dbReference type="EMBL" id="QFPW01000001">
    <property type="protein sequence ID" value="PZQ52529.1"/>
    <property type="molecule type" value="Genomic_DNA"/>
</dbReference>
<keyword evidence="1" id="KW-0812">Transmembrane</keyword>
<feature type="transmembrane region" description="Helical" evidence="1">
    <location>
        <begin position="46"/>
        <end position="66"/>
    </location>
</feature>
<feature type="transmembrane region" description="Helical" evidence="1">
    <location>
        <begin position="78"/>
        <end position="99"/>
    </location>
</feature>
<feature type="transmembrane region" description="Helical" evidence="1">
    <location>
        <begin position="119"/>
        <end position="141"/>
    </location>
</feature>
<feature type="transmembrane region" description="Helical" evidence="1">
    <location>
        <begin position="12"/>
        <end position="34"/>
    </location>
</feature>
<feature type="transmembrane region" description="Helical" evidence="1">
    <location>
        <begin position="162"/>
        <end position="185"/>
    </location>
</feature>
<gene>
    <name evidence="4" type="ORF">DI556_02450</name>
</gene>
<dbReference type="InterPro" id="IPR027787">
    <property type="entry name" value="Alpha/beta-hydrolase_catalytic"/>
</dbReference>
<evidence type="ECO:0008006" key="6">
    <source>
        <dbReference type="Google" id="ProtNLM"/>
    </source>
</evidence>
<feature type="domain" description="Alpha/beta-hydrolase N-terminal" evidence="3">
    <location>
        <begin position="29"/>
        <end position="236"/>
    </location>
</feature>
<dbReference type="PIRSF" id="PIRSF007542">
    <property type="entry name" value="UCP007542"/>
    <property type="match status" value="1"/>
</dbReference>
<dbReference type="Pfam" id="PF10081">
    <property type="entry name" value="Abhydrolase_9"/>
    <property type="match status" value="1"/>
</dbReference>
<organism evidence="4 5">
    <name type="scientific">Rhodovulum sulfidophilum</name>
    <name type="common">Rhodobacter sulfidophilus</name>
    <dbReference type="NCBI Taxonomy" id="35806"/>
    <lineage>
        <taxon>Bacteria</taxon>
        <taxon>Pseudomonadati</taxon>
        <taxon>Pseudomonadota</taxon>
        <taxon>Alphaproteobacteria</taxon>
        <taxon>Rhodobacterales</taxon>
        <taxon>Paracoccaceae</taxon>
        <taxon>Rhodovulum</taxon>
    </lineage>
</organism>
<evidence type="ECO:0000259" key="3">
    <source>
        <dbReference type="Pfam" id="PF15420"/>
    </source>
</evidence>
<sequence length="555" mass="60861">MAARPGTLSWRSFSGLGVFLGALLFAASLTPSLIPRPAPVQGVLGGAAFASGYGIGVLILWLWQYLELPMAENRIRRIATWIAVAVALVIVVPSSWHAAEWQNTIRVRMDMPTVDTAHPFQLGLIAVVVALALILLGRLFFGTLRLAARHLERFTPTRLARFLGLVVALTLFALVIDGVLFRGFLIVADRGFQARDALMRPETAWPEDPAKTGSAASLVRWDDLGSAGRDFVTNGPSGAEISAFLGRPALDPIRVFVGLNAAETPEERADLALRELIRVGAFERAVLVIAVPTGTGWMDPAAFDTLDYLTAGDVATVAVQYSYLTSWISLLVEPGYGEETGRALFRAVYRYWTDLPHDARPKLYLQGLSLGSISSEQSVSIHEMLADPVQGAVWSGPPFPSPTWRAITDNREPGSPAWLPVFEDSSLVRFTNQENALDIPGARWGPLRVVYLQYASDPIVFFEPDSFWREPAWMKAPRGPDVSPALRWVPVVTFLQLLLDMALGLAVPMGHGHLYHFSHYIDAWRAVIDPPGWDTERTESLKAFFAPRAATAEGE</sequence>
<evidence type="ECO:0000259" key="2">
    <source>
        <dbReference type="Pfam" id="PF10081"/>
    </source>
</evidence>
<name>A0A2W5NJU6_RHOSU</name>
<accession>A0A2W5NJU6</accession>
<reference evidence="4 5" key="1">
    <citation type="submission" date="2017-08" db="EMBL/GenBank/DDBJ databases">
        <title>Infants hospitalized years apart are colonized by the same room-sourced microbial strains.</title>
        <authorList>
            <person name="Brooks B."/>
            <person name="Olm M.R."/>
            <person name="Firek B.A."/>
            <person name="Baker R."/>
            <person name="Thomas B.C."/>
            <person name="Morowitz M.J."/>
            <person name="Banfield J.F."/>
        </authorList>
    </citation>
    <scope>NUCLEOTIDE SEQUENCE [LARGE SCALE GENOMIC DNA]</scope>
    <source>
        <strain evidence="4">S2_005_002_R2_34</strain>
    </source>
</reference>
<feature type="domain" description="Alpha/beta-hydrolase catalytic" evidence="2">
    <location>
        <begin position="253"/>
        <end position="540"/>
    </location>
</feature>
<dbReference type="InterPro" id="IPR012037">
    <property type="entry name" value="Alpha/beta-hydrolase_fam"/>
</dbReference>
<comment type="caution">
    <text evidence="4">The sequence shown here is derived from an EMBL/GenBank/DDBJ whole genome shotgun (WGS) entry which is preliminary data.</text>
</comment>
<keyword evidence="1" id="KW-0472">Membrane</keyword>
<proteinExistence type="predicted"/>
<evidence type="ECO:0000313" key="4">
    <source>
        <dbReference type="EMBL" id="PZQ52529.1"/>
    </source>
</evidence>
<evidence type="ECO:0000313" key="5">
    <source>
        <dbReference type="Proteomes" id="UP000249185"/>
    </source>
</evidence>